<evidence type="ECO:0000256" key="1">
    <source>
        <dbReference type="ARBA" id="ARBA00004651"/>
    </source>
</evidence>
<dbReference type="SUPFAM" id="SSF56281">
    <property type="entry name" value="Metallo-hydrolase/oxidoreductase"/>
    <property type="match status" value="1"/>
</dbReference>
<dbReference type="Pfam" id="PF00753">
    <property type="entry name" value="Lactamase_B"/>
    <property type="match status" value="1"/>
</dbReference>
<dbReference type="InterPro" id="IPR052159">
    <property type="entry name" value="Competence_DNA_uptake"/>
</dbReference>
<reference evidence="8 9" key="1">
    <citation type="submission" date="2020-07" db="EMBL/GenBank/DDBJ databases">
        <authorList>
            <person name="Feng H."/>
        </authorList>
    </citation>
    <scope>NUCLEOTIDE SEQUENCE [LARGE SCALE GENOMIC DNA]</scope>
    <source>
        <strain evidence="9">s-11</strain>
    </source>
</reference>
<feature type="transmembrane region" description="Helical" evidence="6">
    <location>
        <begin position="163"/>
        <end position="180"/>
    </location>
</feature>
<evidence type="ECO:0000256" key="6">
    <source>
        <dbReference type="SAM" id="Phobius"/>
    </source>
</evidence>
<dbReference type="Gene3D" id="3.60.15.10">
    <property type="entry name" value="Ribonuclease Z/Hydroxyacylglutathione hydrolase-like"/>
    <property type="match status" value="1"/>
</dbReference>
<keyword evidence="9" id="KW-1185">Reference proteome</keyword>
<evidence type="ECO:0000313" key="8">
    <source>
        <dbReference type="EMBL" id="MBA4542667.1"/>
    </source>
</evidence>
<sequence>MQSDSRTGAVRRKLHSYDEWEQARRLKRLSTIRIRLTFSKSPRPRNPGAFDYGAYLYRRHIHLIGQSDSPERIKVLASVPHHPLVLIDRGRAWLDQRIEKLYGRDQSGYLRGLLLGEQSAVPDSLETQYATLGIIHLLSVSGLHVAVVIGCFYFLLTRLGLTREKSALAILLCLPVYAVLTGLGPPVIRAVIMAGFSLLAIVLKKFRDTLSFLAVSFLVQLGWNPFQIEEAGFQLSYLVTAALVVGTEPVAGRIPVPSRSLRQFLAANLIAELVSFPVLIFHFHEFSLLSWLANLLFVPLISSLILPLSLGSLLLAFVPGPLASWLACLTSQLLELVHQGVRWMLQWTWAFPSWAGPSALWLALYCFTVISLAVVWMKPFVPQWKRIGVVLLLFSLVAFAYGKRNGEGAENRIAFLDVGQGDAAVVETQTGKTILIDSGGFSSRGNRFGSGSRRFDAGENVIIPYLKYRGIKQIDLFILTHGDADHIGGAKAVVQRFPVKMVIRGPLPPKSALELDLLREMRERKIPIRIARPGLRWQFSPGVFLTFLHPATANRSANDESVVFLLSIGRFQTLMTGDISSEAEKRILAGWRLPHVQVLKVAHHGSRTSTGAEWLDAVAPRYAVISVGRHNPFGHPSPLVLQRLRARHAVILRTDQLGAIIFHVEKQKIRVESTSP</sequence>
<evidence type="ECO:0000256" key="5">
    <source>
        <dbReference type="ARBA" id="ARBA00023136"/>
    </source>
</evidence>
<organism evidence="8 9">
    <name type="scientific">Thermoactinomyces daqus</name>
    <dbReference type="NCBI Taxonomy" id="1329516"/>
    <lineage>
        <taxon>Bacteria</taxon>
        <taxon>Bacillati</taxon>
        <taxon>Bacillota</taxon>
        <taxon>Bacilli</taxon>
        <taxon>Bacillales</taxon>
        <taxon>Thermoactinomycetaceae</taxon>
        <taxon>Thermoactinomyces</taxon>
    </lineage>
</organism>
<name>A0A7W2AGY4_9BACL</name>
<evidence type="ECO:0000259" key="7">
    <source>
        <dbReference type="SMART" id="SM00849"/>
    </source>
</evidence>
<dbReference type="InterPro" id="IPR025405">
    <property type="entry name" value="DUF4131"/>
</dbReference>
<protein>
    <submittedName>
        <fullName evidence="8">DNA internalization-related competence protein ComEC/Rec2</fullName>
    </submittedName>
</protein>
<dbReference type="PANTHER" id="PTHR30619:SF1">
    <property type="entry name" value="RECOMBINATION PROTEIN 2"/>
    <property type="match status" value="1"/>
</dbReference>
<dbReference type="NCBIfam" id="TIGR00361">
    <property type="entry name" value="ComEC_Rec2"/>
    <property type="match status" value="1"/>
</dbReference>
<dbReference type="SMART" id="SM00849">
    <property type="entry name" value="Lactamase_B"/>
    <property type="match status" value="1"/>
</dbReference>
<feature type="transmembrane region" description="Helical" evidence="6">
    <location>
        <begin position="264"/>
        <end position="282"/>
    </location>
</feature>
<keyword evidence="4 6" id="KW-1133">Transmembrane helix</keyword>
<dbReference type="AlphaFoldDB" id="A0A7W2AGY4"/>
<dbReference type="InterPro" id="IPR004797">
    <property type="entry name" value="Competence_ComEC/Rec2"/>
</dbReference>
<evidence type="ECO:0000256" key="2">
    <source>
        <dbReference type="ARBA" id="ARBA00022475"/>
    </source>
</evidence>
<dbReference type="NCBIfam" id="TIGR00360">
    <property type="entry name" value="ComEC_N-term"/>
    <property type="match status" value="1"/>
</dbReference>
<dbReference type="InterPro" id="IPR001279">
    <property type="entry name" value="Metallo-B-lactamas"/>
</dbReference>
<dbReference type="EMBL" id="JACEIP010000008">
    <property type="protein sequence ID" value="MBA4542667.1"/>
    <property type="molecule type" value="Genomic_DNA"/>
</dbReference>
<dbReference type="RefSeq" id="WP_160173887.1">
    <property type="nucleotide sequence ID" value="NZ_JACEIP010000008.1"/>
</dbReference>
<feature type="domain" description="Metallo-beta-lactamase" evidence="7">
    <location>
        <begin position="420"/>
        <end position="629"/>
    </location>
</feature>
<feature type="transmembrane region" description="Helical" evidence="6">
    <location>
        <begin position="354"/>
        <end position="377"/>
    </location>
</feature>
<feature type="transmembrane region" description="Helical" evidence="6">
    <location>
        <begin position="384"/>
        <end position="402"/>
    </location>
</feature>
<feature type="transmembrane region" description="Helical" evidence="6">
    <location>
        <begin position="134"/>
        <end position="156"/>
    </location>
</feature>
<dbReference type="GO" id="GO:0030420">
    <property type="term" value="P:establishment of competence for transformation"/>
    <property type="evidence" value="ECO:0007669"/>
    <property type="project" value="InterPro"/>
</dbReference>
<dbReference type="GO" id="GO:0005886">
    <property type="term" value="C:plasma membrane"/>
    <property type="evidence" value="ECO:0007669"/>
    <property type="project" value="UniProtKB-SubCell"/>
</dbReference>
<comment type="caution">
    <text evidence="8">The sequence shown here is derived from an EMBL/GenBank/DDBJ whole genome shotgun (WGS) entry which is preliminary data.</text>
</comment>
<accession>A0A7W2AGY4</accession>
<evidence type="ECO:0000256" key="3">
    <source>
        <dbReference type="ARBA" id="ARBA00022692"/>
    </source>
</evidence>
<evidence type="ECO:0000256" key="4">
    <source>
        <dbReference type="ARBA" id="ARBA00022989"/>
    </source>
</evidence>
<dbReference type="Proteomes" id="UP000530514">
    <property type="component" value="Unassembled WGS sequence"/>
</dbReference>
<dbReference type="PANTHER" id="PTHR30619">
    <property type="entry name" value="DNA INTERNALIZATION/COMPETENCE PROTEIN COMEC/REC2"/>
    <property type="match status" value="1"/>
</dbReference>
<feature type="transmembrane region" description="Helical" evidence="6">
    <location>
        <begin position="313"/>
        <end position="334"/>
    </location>
</feature>
<dbReference type="InterPro" id="IPR004477">
    <property type="entry name" value="ComEC_N"/>
</dbReference>
<dbReference type="Pfam" id="PF13567">
    <property type="entry name" value="DUF4131"/>
    <property type="match status" value="1"/>
</dbReference>
<keyword evidence="3 6" id="KW-0812">Transmembrane</keyword>
<gene>
    <name evidence="8" type="ORF">H1164_07100</name>
</gene>
<keyword evidence="2" id="KW-1003">Cell membrane</keyword>
<dbReference type="OrthoDB" id="9761531at2"/>
<dbReference type="InterPro" id="IPR035681">
    <property type="entry name" value="ComA-like_MBL"/>
</dbReference>
<dbReference type="Pfam" id="PF03772">
    <property type="entry name" value="Competence"/>
    <property type="match status" value="1"/>
</dbReference>
<feature type="transmembrane region" description="Helical" evidence="6">
    <location>
        <begin position="288"/>
        <end position="306"/>
    </location>
</feature>
<comment type="subcellular location">
    <subcellularLocation>
        <location evidence="1">Cell membrane</location>
        <topology evidence="1">Multi-pass membrane protein</topology>
    </subcellularLocation>
</comment>
<dbReference type="CDD" id="cd07731">
    <property type="entry name" value="ComA-like_MBL-fold"/>
    <property type="match status" value="1"/>
</dbReference>
<evidence type="ECO:0000313" key="9">
    <source>
        <dbReference type="Proteomes" id="UP000530514"/>
    </source>
</evidence>
<keyword evidence="5 6" id="KW-0472">Membrane</keyword>
<proteinExistence type="predicted"/>
<dbReference type="InterPro" id="IPR036866">
    <property type="entry name" value="RibonucZ/Hydroxyglut_hydro"/>
</dbReference>